<evidence type="ECO:0000256" key="1">
    <source>
        <dbReference type="ARBA" id="ARBA00009580"/>
    </source>
</evidence>
<evidence type="ECO:0000259" key="5">
    <source>
        <dbReference type="PROSITE" id="PS50055"/>
    </source>
</evidence>
<comment type="similarity">
    <text evidence="1">Belongs to the protein-tyrosine phosphatase family.</text>
</comment>
<dbReference type="EMBL" id="CAWYQH010000013">
    <property type="protein sequence ID" value="CAK8674406.1"/>
    <property type="molecule type" value="Genomic_DNA"/>
</dbReference>
<dbReference type="EC" id="3.1.3.48" evidence="2"/>
<dbReference type="PROSITE" id="PS00383">
    <property type="entry name" value="TYR_PHOSPHATASE_1"/>
    <property type="match status" value="1"/>
</dbReference>
<evidence type="ECO:0000256" key="2">
    <source>
        <dbReference type="ARBA" id="ARBA00013064"/>
    </source>
</evidence>
<dbReference type="InterPro" id="IPR000242">
    <property type="entry name" value="PTP_cat"/>
</dbReference>
<dbReference type="InterPro" id="IPR000387">
    <property type="entry name" value="Tyr_Pase_dom"/>
</dbReference>
<feature type="domain" description="Tyrosine specific protein phosphatases" evidence="6">
    <location>
        <begin position="238"/>
        <end position="314"/>
    </location>
</feature>
<dbReference type="Pfam" id="PF00102">
    <property type="entry name" value="Y_phosphatase"/>
    <property type="match status" value="2"/>
</dbReference>
<sequence>MLYTSNNSDCTYIFRRNHKFHPSQKEVLENAVHSEETSVYENFASKNHKDGLHVNELEHFFMTSAANGFLNIRDEFKTIKAGSANKPHEVAEMEENKNKNRYKNIYPFDDSRVVLKRSEDSINASYIEGYAGRKTYIATQGAKDRTIADFWQMVWEQNSSVIVMLCKLKEGSKVKCSAYWPVQASTVTHGNFTIKTTFEDDLGWVITRRFYVTSSQENRKIFHFQLVSWPDHGVPTATSPLMYLRRMIKEATDDEPNQPVIVHCSAGVGRTGTFIAMDILFDQLDQTSVVDVPGAVTRMRERRVDMVQTVDQYVLVYKLLVEHAVYKDTDISAPDYLVLCRQSDWNHRIENEFRLFSRFAFEKKTPATKQDTNFSFTGGFNQMTSSKLESAWINATKLERISSFSGNIFAADGPAYANEAQFWNFVTDVNASVLVCLETLEVDAVLRSKQGTQSQIPNSDKILSVDKIQRNDGLVERKITLSSTHKLMKLVHLHAEKWISGRAPLDGTCLINAINKLQSLIEPNSAVIIYCRDGCIRTGTFIAVLNLIERLKSENRIDVFRTIKDLRDMRENMVNNLITTYKEATLPTRGLAELQF</sequence>
<dbReference type="PROSITE" id="PS50056">
    <property type="entry name" value="TYR_PHOSPHATASE_2"/>
    <property type="match status" value="2"/>
</dbReference>
<protein>
    <recommendedName>
        <fullName evidence="2">protein-tyrosine-phosphatase</fullName>
        <ecNumber evidence="2">3.1.3.48</ecNumber>
    </recommendedName>
</protein>
<gene>
    <name evidence="7" type="ORF">CVLEPA_LOCUS4108</name>
</gene>
<feature type="domain" description="Tyrosine-protein phosphatase" evidence="5">
    <location>
        <begin position="72"/>
        <end position="323"/>
    </location>
</feature>
<dbReference type="PROSITE" id="PS50055">
    <property type="entry name" value="TYR_PHOSPHATASE_PTP"/>
    <property type="match status" value="2"/>
</dbReference>
<accession>A0ABP0F6F1</accession>
<keyword evidence="8" id="KW-1185">Reference proteome</keyword>
<keyword evidence="4" id="KW-0904">Protein phosphatase</keyword>
<reference evidence="7 8" key="1">
    <citation type="submission" date="2024-02" db="EMBL/GenBank/DDBJ databases">
        <authorList>
            <person name="Daric V."/>
            <person name="Darras S."/>
        </authorList>
    </citation>
    <scope>NUCLEOTIDE SEQUENCE [LARGE SCALE GENOMIC DNA]</scope>
</reference>
<dbReference type="Proteomes" id="UP001642483">
    <property type="component" value="Unassembled WGS sequence"/>
</dbReference>
<proteinExistence type="inferred from homology"/>
<dbReference type="InterPro" id="IPR016130">
    <property type="entry name" value="Tyr_Pase_AS"/>
</dbReference>
<dbReference type="SMART" id="SM00194">
    <property type="entry name" value="PTPc"/>
    <property type="match status" value="1"/>
</dbReference>
<evidence type="ECO:0000313" key="7">
    <source>
        <dbReference type="EMBL" id="CAK8674406.1"/>
    </source>
</evidence>
<dbReference type="PANTHER" id="PTHR19134">
    <property type="entry name" value="RECEPTOR-TYPE TYROSINE-PROTEIN PHOSPHATASE"/>
    <property type="match status" value="1"/>
</dbReference>
<dbReference type="InterPro" id="IPR029021">
    <property type="entry name" value="Prot-tyrosine_phosphatase-like"/>
</dbReference>
<evidence type="ECO:0000256" key="4">
    <source>
        <dbReference type="ARBA" id="ARBA00022912"/>
    </source>
</evidence>
<keyword evidence="3" id="KW-0378">Hydrolase</keyword>
<dbReference type="PRINTS" id="PR00700">
    <property type="entry name" value="PRTYPHPHTASE"/>
</dbReference>
<evidence type="ECO:0000313" key="8">
    <source>
        <dbReference type="Proteomes" id="UP001642483"/>
    </source>
</evidence>
<feature type="domain" description="Tyrosine-protein phosphatase" evidence="5">
    <location>
        <begin position="366"/>
        <end position="594"/>
    </location>
</feature>
<organism evidence="7 8">
    <name type="scientific">Clavelina lepadiformis</name>
    <name type="common">Light-bulb sea squirt</name>
    <name type="synonym">Ascidia lepadiformis</name>
    <dbReference type="NCBI Taxonomy" id="159417"/>
    <lineage>
        <taxon>Eukaryota</taxon>
        <taxon>Metazoa</taxon>
        <taxon>Chordata</taxon>
        <taxon>Tunicata</taxon>
        <taxon>Ascidiacea</taxon>
        <taxon>Aplousobranchia</taxon>
        <taxon>Clavelinidae</taxon>
        <taxon>Clavelina</taxon>
    </lineage>
</organism>
<name>A0ABP0F6F1_CLALP</name>
<dbReference type="Gene3D" id="3.90.190.10">
    <property type="entry name" value="Protein tyrosine phosphatase superfamily"/>
    <property type="match status" value="2"/>
</dbReference>
<evidence type="ECO:0000256" key="3">
    <source>
        <dbReference type="ARBA" id="ARBA00022801"/>
    </source>
</evidence>
<feature type="domain" description="Tyrosine specific protein phosphatases" evidence="6">
    <location>
        <begin position="508"/>
        <end position="581"/>
    </location>
</feature>
<dbReference type="PANTHER" id="PTHR19134:SF562">
    <property type="entry name" value="PROTEIN-TYROSINE-PHOSPHATASE"/>
    <property type="match status" value="1"/>
</dbReference>
<dbReference type="CDD" id="cd00047">
    <property type="entry name" value="PTPc"/>
    <property type="match status" value="1"/>
</dbReference>
<dbReference type="SUPFAM" id="SSF52799">
    <property type="entry name" value="(Phosphotyrosine protein) phosphatases II"/>
    <property type="match status" value="2"/>
</dbReference>
<comment type="caution">
    <text evidence="7">The sequence shown here is derived from an EMBL/GenBank/DDBJ whole genome shotgun (WGS) entry which is preliminary data.</text>
</comment>
<dbReference type="InterPro" id="IPR050348">
    <property type="entry name" value="Protein-Tyr_Phosphatase"/>
</dbReference>
<evidence type="ECO:0000259" key="6">
    <source>
        <dbReference type="PROSITE" id="PS50056"/>
    </source>
</evidence>
<dbReference type="SMART" id="SM00404">
    <property type="entry name" value="PTPc_motif"/>
    <property type="match status" value="2"/>
</dbReference>
<dbReference type="InterPro" id="IPR003595">
    <property type="entry name" value="Tyr_Pase_cat"/>
</dbReference>